<dbReference type="InterPro" id="IPR012337">
    <property type="entry name" value="RNaseH-like_sf"/>
</dbReference>
<dbReference type="PANTHER" id="PTHR46791:SF5">
    <property type="entry name" value="CLR5 DOMAIN-CONTAINING PROTEIN-RELATED"/>
    <property type="match status" value="1"/>
</dbReference>
<dbReference type="EMBL" id="CALNXK010000113">
    <property type="protein sequence ID" value="CAH3159425.1"/>
    <property type="molecule type" value="Genomic_DNA"/>
</dbReference>
<keyword evidence="3" id="KW-1185">Reference proteome</keyword>
<dbReference type="PROSITE" id="PS50994">
    <property type="entry name" value="INTEGRASE"/>
    <property type="match status" value="1"/>
</dbReference>
<evidence type="ECO:0000259" key="1">
    <source>
        <dbReference type="PROSITE" id="PS50994"/>
    </source>
</evidence>
<protein>
    <recommendedName>
        <fullName evidence="1">Integrase catalytic domain-containing protein</fullName>
    </recommendedName>
</protein>
<accession>A0ABN8Q8H0</accession>
<gene>
    <name evidence="2" type="ORF">PLOB_00003673</name>
</gene>
<reference evidence="2 3" key="1">
    <citation type="submission" date="2022-05" db="EMBL/GenBank/DDBJ databases">
        <authorList>
            <consortium name="Genoscope - CEA"/>
            <person name="William W."/>
        </authorList>
    </citation>
    <scope>NUCLEOTIDE SEQUENCE [LARGE SCALE GENOMIC DNA]</scope>
</reference>
<sequence length="266" mass="30231">MRHIDGNHKLIEPLCIVIHGGIDGYSRLIVFLHASTNNRATTVSTYFQETVVKYNLPSRVRCDLGMENLEVARYMLETRGLNCGSIITGTSVHNQRIERLWRDVNRIVISRFLNIFLYLERNGFVCSTNEVHLYCLQLVYLDLVNQALDEFTAQWNSHPVTTETNFSPRQLWVSQMVTLQQSNYTAVQDVLGACTDYSNYGIDEEGPVPEAEEYRISVPPLALQSSADQLHLVQNAINESRDESQNGIFSYLLALKIIHSFIDASA</sequence>
<dbReference type="InterPro" id="IPR036397">
    <property type="entry name" value="RNaseH_sf"/>
</dbReference>
<dbReference type="InterPro" id="IPR001584">
    <property type="entry name" value="Integrase_cat-core"/>
</dbReference>
<dbReference type="Pfam" id="PF24764">
    <property type="entry name" value="rva_4"/>
    <property type="match status" value="1"/>
</dbReference>
<dbReference type="PANTHER" id="PTHR46791">
    <property type="entry name" value="EXPRESSED PROTEIN"/>
    <property type="match status" value="1"/>
</dbReference>
<comment type="caution">
    <text evidence="2">The sequence shown here is derived from an EMBL/GenBank/DDBJ whole genome shotgun (WGS) entry which is preliminary data.</text>
</comment>
<dbReference type="Proteomes" id="UP001159405">
    <property type="component" value="Unassembled WGS sequence"/>
</dbReference>
<dbReference type="Gene3D" id="3.30.420.10">
    <property type="entry name" value="Ribonuclease H-like superfamily/Ribonuclease H"/>
    <property type="match status" value="1"/>
</dbReference>
<evidence type="ECO:0000313" key="3">
    <source>
        <dbReference type="Proteomes" id="UP001159405"/>
    </source>
</evidence>
<dbReference type="InterPro" id="IPR058913">
    <property type="entry name" value="Integrase_dom_put"/>
</dbReference>
<evidence type="ECO:0000313" key="2">
    <source>
        <dbReference type="EMBL" id="CAH3159425.1"/>
    </source>
</evidence>
<dbReference type="SUPFAM" id="SSF53098">
    <property type="entry name" value="Ribonuclease H-like"/>
    <property type="match status" value="1"/>
</dbReference>
<organism evidence="2 3">
    <name type="scientific">Porites lobata</name>
    <dbReference type="NCBI Taxonomy" id="104759"/>
    <lineage>
        <taxon>Eukaryota</taxon>
        <taxon>Metazoa</taxon>
        <taxon>Cnidaria</taxon>
        <taxon>Anthozoa</taxon>
        <taxon>Hexacorallia</taxon>
        <taxon>Scleractinia</taxon>
        <taxon>Fungiina</taxon>
        <taxon>Poritidae</taxon>
        <taxon>Porites</taxon>
    </lineage>
</organism>
<feature type="domain" description="Integrase catalytic" evidence="1">
    <location>
        <begin position="1"/>
        <end position="176"/>
    </location>
</feature>
<proteinExistence type="predicted"/>
<name>A0ABN8Q8H0_9CNID</name>